<dbReference type="PRINTS" id="PR00038">
    <property type="entry name" value="HTHLUXR"/>
</dbReference>
<dbReference type="GO" id="GO:0003677">
    <property type="term" value="F:DNA binding"/>
    <property type="evidence" value="ECO:0007669"/>
    <property type="project" value="UniProtKB-KW"/>
</dbReference>
<keyword evidence="7" id="KW-1185">Reference proteome</keyword>
<dbReference type="InterPro" id="IPR000792">
    <property type="entry name" value="Tscrpt_reg_LuxR_C"/>
</dbReference>
<gene>
    <name evidence="6" type="ORF">GCM10017584_04150</name>
</gene>
<evidence type="ECO:0000259" key="5">
    <source>
        <dbReference type="PROSITE" id="PS50043"/>
    </source>
</evidence>
<dbReference type="EMBL" id="BSEN01000001">
    <property type="protein sequence ID" value="GLJ74842.1"/>
    <property type="molecule type" value="Genomic_DNA"/>
</dbReference>
<feature type="domain" description="HTH luxR-type" evidence="5">
    <location>
        <begin position="259"/>
        <end position="324"/>
    </location>
</feature>
<dbReference type="PROSITE" id="PS50043">
    <property type="entry name" value="HTH_LUXR_2"/>
    <property type="match status" value="1"/>
</dbReference>
<evidence type="ECO:0000313" key="7">
    <source>
        <dbReference type="Proteomes" id="UP001142372"/>
    </source>
</evidence>
<feature type="compositionally biased region" description="Basic and acidic residues" evidence="4">
    <location>
        <begin position="16"/>
        <end position="26"/>
    </location>
</feature>
<dbReference type="PANTHER" id="PTHR44688">
    <property type="entry name" value="DNA-BINDING TRANSCRIPTIONAL ACTIVATOR DEVR_DOSR"/>
    <property type="match status" value="1"/>
</dbReference>
<evidence type="ECO:0000256" key="2">
    <source>
        <dbReference type="ARBA" id="ARBA00023125"/>
    </source>
</evidence>
<evidence type="ECO:0000256" key="4">
    <source>
        <dbReference type="SAM" id="MobiDB-lite"/>
    </source>
</evidence>
<evidence type="ECO:0000256" key="1">
    <source>
        <dbReference type="ARBA" id="ARBA00023015"/>
    </source>
</evidence>
<dbReference type="AlphaFoldDB" id="A0A9W6H724"/>
<dbReference type="SMART" id="SM00421">
    <property type="entry name" value="HTH_LUXR"/>
    <property type="match status" value="1"/>
</dbReference>
<organism evidence="6 7">
    <name type="scientific">Leifsonia poae</name>
    <dbReference type="NCBI Taxonomy" id="110933"/>
    <lineage>
        <taxon>Bacteria</taxon>
        <taxon>Bacillati</taxon>
        <taxon>Actinomycetota</taxon>
        <taxon>Actinomycetes</taxon>
        <taxon>Micrococcales</taxon>
        <taxon>Microbacteriaceae</taxon>
        <taxon>Leifsonia</taxon>
    </lineage>
</organism>
<feature type="region of interest" description="Disordered" evidence="4">
    <location>
        <begin position="1"/>
        <end position="31"/>
    </location>
</feature>
<keyword evidence="2" id="KW-0238">DNA-binding</keyword>
<reference evidence="6" key="2">
    <citation type="submission" date="2023-01" db="EMBL/GenBank/DDBJ databases">
        <authorList>
            <person name="Sun Q."/>
            <person name="Evtushenko L."/>
        </authorList>
    </citation>
    <scope>NUCLEOTIDE SEQUENCE</scope>
    <source>
        <strain evidence="6">VKM Ac-1401</strain>
    </source>
</reference>
<dbReference type="Pfam" id="PF00196">
    <property type="entry name" value="GerE"/>
    <property type="match status" value="1"/>
</dbReference>
<dbReference type="Gene3D" id="1.10.10.10">
    <property type="entry name" value="Winged helix-like DNA-binding domain superfamily/Winged helix DNA-binding domain"/>
    <property type="match status" value="1"/>
</dbReference>
<accession>A0A9W6H724</accession>
<proteinExistence type="predicted"/>
<dbReference type="PANTHER" id="PTHR44688:SF16">
    <property type="entry name" value="DNA-BINDING TRANSCRIPTIONAL ACTIVATOR DEVR_DOSR"/>
    <property type="match status" value="1"/>
</dbReference>
<dbReference type="CDD" id="cd06170">
    <property type="entry name" value="LuxR_C_like"/>
    <property type="match status" value="1"/>
</dbReference>
<evidence type="ECO:0000313" key="6">
    <source>
        <dbReference type="EMBL" id="GLJ74842.1"/>
    </source>
</evidence>
<comment type="caution">
    <text evidence="6">The sequence shown here is derived from an EMBL/GenBank/DDBJ whole genome shotgun (WGS) entry which is preliminary data.</text>
</comment>
<dbReference type="PROSITE" id="PS00622">
    <property type="entry name" value="HTH_LUXR_1"/>
    <property type="match status" value="1"/>
</dbReference>
<dbReference type="Proteomes" id="UP001142372">
    <property type="component" value="Unassembled WGS sequence"/>
</dbReference>
<dbReference type="InterPro" id="IPR016032">
    <property type="entry name" value="Sig_transdc_resp-reg_C-effctor"/>
</dbReference>
<reference evidence="6" key="1">
    <citation type="journal article" date="2014" name="Int. J. Syst. Evol. Microbiol.">
        <title>Complete genome sequence of Corynebacterium casei LMG S-19264T (=DSM 44701T), isolated from a smear-ripened cheese.</title>
        <authorList>
            <consortium name="US DOE Joint Genome Institute (JGI-PGF)"/>
            <person name="Walter F."/>
            <person name="Albersmeier A."/>
            <person name="Kalinowski J."/>
            <person name="Ruckert C."/>
        </authorList>
    </citation>
    <scope>NUCLEOTIDE SEQUENCE</scope>
    <source>
        <strain evidence="6">VKM Ac-1401</strain>
    </source>
</reference>
<dbReference type="GO" id="GO:0006355">
    <property type="term" value="P:regulation of DNA-templated transcription"/>
    <property type="evidence" value="ECO:0007669"/>
    <property type="project" value="InterPro"/>
</dbReference>
<dbReference type="SUPFAM" id="SSF46894">
    <property type="entry name" value="C-terminal effector domain of the bipartite response regulators"/>
    <property type="match status" value="1"/>
</dbReference>
<keyword evidence="1" id="KW-0805">Transcription regulation</keyword>
<protein>
    <recommendedName>
        <fullName evidence="5">HTH luxR-type domain-containing protein</fullName>
    </recommendedName>
</protein>
<dbReference type="InterPro" id="IPR036388">
    <property type="entry name" value="WH-like_DNA-bd_sf"/>
</dbReference>
<keyword evidence="3" id="KW-0804">Transcription</keyword>
<dbReference type="RefSeq" id="WP_271175527.1">
    <property type="nucleotide sequence ID" value="NZ_BAAAJO010000001.1"/>
</dbReference>
<name>A0A9W6H724_9MICO</name>
<evidence type="ECO:0000256" key="3">
    <source>
        <dbReference type="ARBA" id="ARBA00023163"/>
    </source>
</evidence>
<sequence length="326" mass="35021">MAVDERVPAAGPPEAVTDRATDRAAPDDSAADTQRWLREMGALLALPALWVDHEPPEIATGLLSVLFGMLRLEGAYVRFDDPRAEHPLELWRPSGEQPPAELVGAFDEDDVPASGVTTCVVRLPARGVLSVVSVRLALPWESARVSVSARRDGFPTEMETHLLRVAVSQAAIAIHTARRLATEHGARAEAEELLLRQNEVLRTLVDDVEPSLAAMARRVREASRLVAELDAASGSRPSGRVAGAVATAAPGDPAGRAPARTALLRLTPRELEVLGLLAQGLSNKEIAGVMWLSDRTVERHITSLYRKIGVARRSEATAFALRHGVG</sequence>